<proteinExistence type="predicted"/>
<organism evidence="3 4">
    <name type="scientific">Dreissena polymorpha</name>
    <name type="common">Zebra mussel</name>
    <name type="synonym">Mytilus polymorpha</name>
    <dbReference type="NCBI Taxonomy" id="45954"/>
    <lineage>
        <taxon>Eukaryota</taxon>
        <taxon>Metazoa</taxon>
        <taxon>Spiralia</taxon>
        <taxon>Lophotrochozoa</taxon>
        <taxon>Mollusca</taxon>
        <taxon>Bivalvia</taxon>
        <taxon>Autobranchia</taxon>
        <taxon>Heteroconchia</taxon>
        <taxon>Euheterodonta</taxon>
        <taxon>Imparidentia</taxon>
        <taxon>Neoheterodontei</taxon>
        <taxon>Myida</taxon>
        <taxon>Dreissenoidea</taxon>
        <taxon>Dreissenidae</taxon>
        <taxon>Dreissena</taxon>
    </lineage>
</organism>
<evidence type="ECO:0000256" key="1">
    <source>
        <dbReference type="SAM" id="MobiDB-lite"/>
    </source>
</evidence>
<dbReference type="EMBL" id="JAIWYP010000001">
    <property type="protein sequence ID" value="KAH3885054.1"/>
    <property type="molecule type" value="Genomic_DNA"/>
</dbReference>
<reference evidence="3" key="1">
    <citation type="journal article" date="2019" name="bioRxiv">
        <title>The Genome of the Zebra Mussel, Dreissena polymorpha: A Resource for Invasive Species Research.</title>
        <authorList>
            <person name="McCartney M.A."/>
            <person name="Auch B."/>
            <person name="Kono T."/>
            <person name="Mallez S."/>
            <person name="Zhang Y."/>
            <person name="Obille A."/>
            <person name="Becker A."/>
            <person name="Abrahante J.E."/>
            <person name="Garbe J."/>
            <person name="Badalamenti J.P."/>
            <person name="Herman A."/>
            <person name="Mangelson H."/>
            <person name="Liachko I."/>
            <person name="Sullivan S."/>
            <person name="Sone E.D."/>
            <person name="Koren S."/>
            <person name="Silverstein K.A.T."/>
            <person name="Beckman K.B."/>
            <person name="Gohl D.M."/>
        </authorList>
    </citation>
    <scope>NUCLEOTIDE SEQUENCE</scope>
    <source>
        <strain evidence="3">Duluth1</strain>
        <tissue evidence="3">Whole animal</tissue>
    </source>
</reference>
<keyword evidence="2" id="KW-1133">Transmembrane helix</keyword>
<dbReference type="Proteomes" id="UP000828390">
    <property type="component" value="Unassembled WGS sequence"/>
</dbReference>
<protein>
    <submittedName>
        <fullName evidence="3">Uncharacterized protein</fullName>
    </submittedName>
</protein>
<comment type="caution">
    <text evidence="3">The sequence shown here is derived from an EMBL/GenBank/DDBJ whole genome shotgun (WGS) entry which is preliminary data.</text>
</comment>
<keyword evidence="2" id="KW-0812">Transmembrane</keyword>
<evidence type="ECO:0000256" key="2">
    <source>
        <dbReference type="SAM" id="Phobius"/>
    </source>
</evidence>
<keyword evidence="4" id="KW-1185">Reference proteome</keyword>
<evidence type="ECO:0000313" key="4">
    <source>
        <dbReference type="Proteomes" id="UP000828390"/>
    </source>
</evidence>
<feature type="transmembrane region" description="Helical" evidence="2">
    <location>
        <begin position="6"/>
        <end position="28"/>
    </location>
</feature>
<keyword evidence="2" id="KW-0472">Membrane</keyword>
<evidence type="ECO:0000313" key="3">
    <source>
        <dbReference type="EMBL" id="KAH3885054.1"/>
    </source>
</evidence>
<accession>A0A9D4N0F8</accession>
<reference evidence="3" key="2">
    <citation type="submission" date="2020-11" db="EMBL/GenBank/DDBJ databases">
        <authorList>
            <person name="McCartney M.A."/>
            <person name="Auch B."/>
            <person name="Kono T."/>
            <person name="Mallez S."/>
            <person name="Becker A."/>
            <person name="Gohl D.M."/>
            <person name="Silverstein K.A.T."/>
            <person name="Koren S."/>
            <person name="Bechman K.B."/>
            <person name="Herman A."/>
            <person name="Abrahante J.E."/>
            <person name="Garbe J."/>
        </authorList>
    </citation>
    <scope>NUCLEOTIDE SEQUENCE</scope>
    <source>
        <strain evidence="3">Duluth1</strain>
        <tissue evidence="3">Whole animal</tissue>
    </source>
</reference>
<gene>
    <name evidence="3" type="ORF">DPMN_009042</name>
</gene>
<sequence>MKPEQTASYLQAVLILCRFHIAIFTLLLSGKGFNVLGYLLPTMFTEHACPFCTCLKEPGVSGTRKTSPGSIRSREQI</sequence>
<name>A0A9D4N0F8_DREPO</name>
<feature type="region of interest" description="Disordered" evidence="1">
    <location>
        <begin position="58"/>
        <end position="77"/>
    </location>
</feature>
<dbReference type="AlphaFoldDB" id="A0A9D4N0F8"/>